<comment type="pathway">
    <text evidence="2">Lipid metabolism.</text>
</comment>
<keyword evidence="5" id="KW-0444">Lipid biosynthesis</keyword>
<dbReference type="Gene3D" id="3.30.559.10">
    <property type="entry name" value="Chloramphenicol acetyltransferase-like domain"/>
    <property type="match status" value="1"/>
</dbReference>
<dbReference type="GO" id="GO:0006071">
    <property type="term" value="P:glycerol metabolic process"/>
    <property type="evidence" value="ECO:0007669"/>
    <property type="project" value="UniProtKB-KW"/>
</dbReference>
<dbReference type="AlphaFoldDB" id="A0A2U1FDH3"/>
<dbReference type="InterPro" id="IPR023213">
    <property type="entry name" value="CAT-like_dom_sf"/>
</dbReference>
<dbReference type="RefSeq" id="WP_243418050.1">
    <property type="nucleotide sequence ID" value="NZ_QEKW01000005.1"/>
</dbReference>
<evidence type="ECO:0000256" key="8">
    <source>
        <dbReference type="ARBA" id="ARBA00023098"/>
    </source>
</evidence>
<protein>
    <recommendedName>
        <fullName evidence="4">diacylglycerol O-acyltransferase</fullName>
        <ecNumber evidence="4">2.3.1.20</ecNumber>
    </recommendedName>
</protein>
<evidence type="ECO:0000256" key="3">
    <source>
        <dbReference type="ARBA" id="ARBA00009587"/>
    </source>
</evidence>
<evidence type="ECO:0000256" key="7">
    <source>
        <dbReference type="ARBA" id="ARBA00022798"/>
    </source>
</evidence>
<keyword evidence="15" id="KW-1185">Reference proteome</keyword>
<dbReference type="PANTHER" id="PTHR31650:SF1">
    <property type="entry name" value="WAX ESTER SYNTHASE_DIACYLGLYCEROL ACYLTRANSFERASE 4-RELATED"/>
    <property type="match status" value="1"/>
</dbReference>
<feature type="domain" description="O-acyltransferase WSD1-like N-terminal" evidence="12">
    <location>
        <begin position="29"/>
        <end position="292"/>
    </location>
</feature>
<feature type="domain" description="O-acyltransferase WSD1 C-terminal" evidence="13">
    <location>
        <begin position="334"/>
        <end position="473"/>
    </location>
</feature>
<dbReference type="GO" id="GO:0051701">
    <property type="term" value="P:biological process involved in interaction with host"/>
    <property type="evidence" value="ECO:0007669"/>
    <property type="project" value="TreeGrafter"/>
</dbReference>
<dbReference type="InterPro" id="IPR045034">
    <property type="entry name" value="O-acyltransferase_WSD1-like"/>
</dbReference>
<dbReference type="Pfam" id="PF06974">
    <property type="entry name" value="WS_DGAT_C"/>
    <property type="match status" value="1"/>
</dbReference>
<dbReference type="GO" id="GO:0001666">
    <property type="term" value="P:response to hypoxia"/>
    <property type="evidence" value="ECO:0007669"/>
    <property type="project" value="TreeGrafter"/>
</dbReference>
<keyword evidence="7" id="KW-0319">Glycerol metabolism</keyword>
<keyword evidence="9 14" id="KW-0012">Acyltransferase</keyword>
<evidence type="ECO:0000256" key="11">
    <source>
        <dbReference type="SAM" id="MobiDB-lite"/>
    </source>
</evidence>
<dbReference type="InterPro" id="IPR004255">
    <property type="entry name" value="O-acyltransferase_WSD1_N"/>
</dbReference>
<dbReference type="EMBL" id="QEKW01000005">
    <property type="protein sequence ID" value="PVZ10208.1"/>
    <property type="molecule type" value="Genomic_DNA"/>
</dbReference>
<keyword evidence="6 14" id="KW-0808">Transferase</keyword>
<dbReference type="GO" id="GO:0071731">
    <property type="term" value="P:response to nitric oxide"/>
    <property type="evidence" value="ECO:0007669"/>
    <property type="project" value="TreeGrafter"/>
</dbReference>
<evidence type="ECO:0000256" key="2">
    <source>
        <dbReference type="ARBA" id="ARBA00005189"/>
    </source>
</evidence>
<dbReference type="EC" id="2.3.1.20" evidence="4"/>
<organism evidence="14 15">
    <name type="scientific">Actinomycetospora cinnamomea</name>
    <dbReference type="NCBI Taxonomy" id="663609"/>
    <lineage>
        <taxon>Bacteria</taxon>
        <taxon>Bacillati</taxon>
        <taxon>Actinomycetota</taxon>
        <taxon>Actinomycetes</taxon>
        <taxon>Pseudonocardiales</taxon>
        <taxon>Pseudonocardiaceae</taxon>
        <taxon>Actinomycetospora</taxon>
    </lineage>
</organism>
<evidence type="ECO:0000256" key="5">
    <source>
        <dbReference type="ARBA" id="ARBA00022516"/>
    </source>
</evidence>
<comment type="similarity">
    <text evidence="3">Belongs to the long-chain O-acyltransferase family.</text>
</comment>
<evidence type="ECO:0000256" key="1">
    <source>
        <dbReference type="ARBA" id="ARBA00004771"/>
    </source>
</evidence>
<dbReference type="SUPFAM" id="SSF52777">
    <property type="entry name" value="CoA-dependent acyltransferases"/>
    <property type="match status" value="2"/>
</dbReference>
<evidence type="ECO:0000256" key="6">
    <source>
        <dbReference type="ARBA" id="ARBA00022679"/>
    </source>
</evidence>
<comment type="caution">
    <text evidence="14">The sequence shown here is derived from an EMBL/GenBank/DDBJ whole genome shotgun (WGS) entry which is preliminary data.</text>
</comment>
<dbReference type="GO" id="GO:0005886">
    <property type="term" value="C:plasma membrane"/>
    <property type="evidence" value="ECO:0007669"/>
    <property type="project" value="TreeGrafter"/>
</dbReference>
<name>A0A2U1FDH3_9PSEU</name>
<dbReference type="GO" id="GO:0004144">
    <property type="term" value="F:diacylglycerol O-acyltransferase activity"/>
    <property type="evidence" value="ECO:0007669"/>
    <property type="project" value="UniProtKB-EC"/>
</dbReference>
<evidence type="ECO:0000256" key="9">
    <source>
        <dbReference type="ARBA" id="ARBA00023315"/>
    </source>
</evidence>
<sequence>MSTTAMPDPTPPRGDDGRLLWSRSEELTGFEALMWRVEADPRMRSTVVIVETLDLEPDWDRFVAATDWASRVVPRFRERIVTPFLGAGTPHWALDPDFDLHYHLRRLRLPEGAGLPDLFTLAEQTAMTPLDPSRPLWEATLVGGLPDGGAALLFKLSHVLSDGMGLAQLLAGLHSRTREPMTDKPQPPPPTGPPATLGRELARQVRSDLGLVGGAARGVLGAAASLVRPDRAVRDAAAYVASAARVLSPPPAPPLPVLAHRSPSWRFRTLDVPFAALRAAGKSVGGSVNDAYLASLLGAFRRYSARRGDPLPSDRLMPVTLPVSVRREEHEPGGNHFAPARLSAPVGIVDPAARVVDVRRRMKAALAEPALESVEVVTPWLARLPGALVATFGGGATRSNDLQASNIPGLRRDAFLAGAKIVRSYPFAPLPGCAAMIAMVTHGDTCCVAANLDAASFDDLAGFEQDLADGFAEVLALVPGTA</sequence>
<comment type="pathway">
    <text evidence="1">Glycerolipid metabolism; triacylglycerol biosynthesis.</text>
</comment>
<dbReference type="Proteomes" id="UP000245639">
    <property type="component" value="Unassembled WGS sequence"/>
</dbReference>
<dbReference type="PANTHER" id="PTHR31650">
    <property type="entry name" value="O-ACYLTRANSFERASE (WSD1-LIKE) FAMILY PROTEIN"/>
    <property type="match status" value="1"/>
</dbReference>
<keyword evidence="8" id="KW-0443">Lipid metabolism</keyword>
<comment type="catalytic activity">
    <reaction evidence="10">
        <text>an acyl-CoA + a 1,2-diacyl-sn-glycerol = a triacyl-sn-glycerol + CoA</text>
        <dbReference type="Rhea" id="RHEA:10868"/>
        <dbReference type="ChEBI" id="CHEBI:17815"/>
        <dbReference type="ChEBI" id="CHEBI:57287"/>
        <dbReference type="ChEBI" id="CHEBI:58342"/>
        <dbReference type="ChEBI" id="CHEBI:64615"/>
        <dbReference type="EC" id="2.3.1.20"/>
    </reaction>
</comment>
<dbReference type="Pfam" id="PF03007">
    <property type="entry name" value="WS_DGAT_cat"/>
    <property type="match status" value="1"/>
</dbReference>
<dbReference type="UniPathway" id="UPA00282"/>
<proteinExistence type="inferred from homology"/>
<evidence type="ECO:0000313" key="15">
    <source>
        <dbReference type="Proteomes" id="UP000245639"/>
    </source>
</evidence>
<evidence type="ECO:0000256" key="4">
    <source>
        <dbReference type="ARBA" id="ARBA00013244"/>
    </source>
</evidence>
<evidence type="ECO:0000259" key="12">
    <source>
        <dbReference type="Pfam" id="PF03007"/>
    </source>
</evidence>
<accession>A0A2U1FDH3</accession>
<reference evidence="14 15" key="1">
    <citation type="submission" date="2018-04" db="EMBL/GenBank/DDBJ databases">
        <title>Genomic Encyclopedia of Type Strains, Phase IV (KMG-IV): sequencing the most valuable type-strain genomes for metagenomic binning, comparative biology and taxonomic classification.</title>
        <authorList>
            <person name="Goeker M."/>
        </authorList>
    </citation>
    <scope>NUCLEOTIDE SEQUENCE [LARGE SCALE GENOMIC DNA]</scope>
    <source>
        <strain evidence="14 15">DSM 45771</strain>
    </source>
</reference>
<evidence type="ECO:0000259" key="13">
    <source>
        <dbReference type="Pfam" id="PF06974"/>
    </source>
</evidence>
<dbReference type="InterPro" id="IPR009721">
    <property type="entry name" value="O-acyltransferase_WSD1_C"/>
</dbReference>
<evidence type="ECO:0000313" key="14">
    <source>
        <dbReference type="EMBL" id="PVZ10208.1"/>
    </source>
</evidence>
<gene>
    <name evidence="14" type="ORF">C8D89_105285</name>
</gene>
<dbReference type="GO" id="GO:0019432">
    <property type="term" value="P:triglyceride biosynthetic process"/>
    <property type="evidence" value="ECO:0007669"/>
    <property type="project" value="UniProtKB-UniPathway"/>
</dbReference>
<evidence type="ECO:0000256" key="10">
    <source>
        <dbReference type="ARBA" id="ARBA00048109"/>
    </source>
</evidence>
<feature type="region of interest" description="Disordered" evidence="11">
    <location>
        <begin position="177"/>
        <end position="197"/>
    </location>
</feature>